<gene>
    <name evidence="2" type="ORF">LTR09_010231</name>
</gene>
<evidence type="ECO:0000256" key="1">
    <source>
        <dbReference type="SAM" id="Phobius"/>
    </source>
</evidence>
<protein>
    <submittedName>
        <fullName evidence="2">Uncharacterized protein</fullName>
    </submittedName>
</protein>
<accession>A0AAJ0GBB5</accession>
<keyword evidence="3" id="KW-1185">Reference proteome</keyword>
<organism evidence="2 3">
    <name type="scientific">Extremus antarcticus</name>
    <dbReference type="NCBI Taxonomy" id="702011"/>
    <lineage>
        <taxon>Eukaryota</taxon>
        <taxon>Fungi</taxon>
        <taxon>Dikarya</taxon>
        <taxon>Ascomycota</taxon>
        <taxon>Pezizomycotina</taxon>
        <taxon>Dothideomycetes</taxon>
        <taxon>Dothideomycetidae</taxon>
        <taxon>Mycosphaerellales</taxon>
        <taxon>Extremaceae</taxon>
        <taxon>Extremus</taxon>
    </lineage>
</organism>
<evidence type="ECO:0000313" key="3">
    <source>
        <dbReference type="Proteomes" id="UP001271007"/>
    </source>
</evidence>
<evidence type="ECO:0000313" key="2">
    <source>
        <dbReference type="EMBL" id="KAK3048400.1"/>
    </source>
</evidence>
<dbReference type="AlphaFoldDB" id="A0AAJ0GBB5"/>
<proteinExistence type="predicted"/>
<dbReference type="PANTHER" id="PTHR37576:SF2">
    <property type="entry name" value="DEFECT AT LOW TEMPERATURE PROTEIN 1"/>
    <property type="match status" value="1"/>
</dbReference>
<sequence>MQGPGVSKESCISRTWALNPVMLTSMNASWGTWREQFIALGVGSPMTALPAFSIDISGDFENTAREAVILDVGFVGWDQNLHGSYVNTACQLLPAILEYDVVIEREAISLPREAHQGRLVRLANNTKPVDWSATSGTQMRTISAITFWMAISRNANVTVNLSPTGGTNQSYAMDTYTLTPEAIKHLRFGWAAAGRGLVFDDPTDDVVHGFNELMLRGAVMTGSWSNLTGLVDRGVATNQTVIALQTVDQNVFRSNMRWFAGAAVVQMITALLILTQFWGFWSLGCNLSLSPFSTALALNAPLLSVVNSAAGRRGVIEELGNVKIKFGIVDSCSTATETRDGYTTGRLGLGAMQSVVRPRKGDRFYA</sequence>
<reference evidence="2" key="1">
    <citation type="submission" date="2023-04" db="EMBL/GenBank/DDBJ databases">
        <title>Black Yeasts Isolated from many extreme environments.</title>
        <authorList>
            <person name="Coleine C."/>
            <person name="Stajich J.E."/>
            <person name="Selbmann L."/>
        </authorList>
    </citation>
    <scope>NUCLEOTIDE SEQUENCE</scope>
    <source>
        <strain evidence="2">CCFEE 5312</strain>
    </source>
</reference>
<dbReference type="Proteomes" id="UP001271007">
    <property type="component" value="Unassembled WGS sequence"/>
</dbReference>
<comment type="caution">
    <text evidence="2">The sequence shown here is derived from an EMBL/GenBank/DDBJ whole genome shotgun (WGS) entry which is preliminary data.</text>
</comment>
<dbReference type="EMBL" id="JAWDJX010000049">
    <property type="protein sequence ID" value="KAK3048400.1"/>
    <property type="molecule type" value="Genomic_DNA"/>
</dbReference>
<feature type="transmembrane region" description="Helical" evidence="1">
    <location>
        <begin position="258"/>
        <end position="281"/>
    </location>
</feature>
<keyword evidence="1" id="KW-0472">Membrane</keyword>
<keyword evidence="1" id="KW-1133">Transmembrane helix</keyword>
<name>A0AAJ0GBB5_9PEZI</name>
<keyword evidence="1" id="KW-0812">Transmembrane</keyword>
<dbReference type="PANTHER" id="PTHR37576">
    <property type="entry name" value="DEFECT AT LOW TEMPERATURE PROTEIN 1"/>
    <property type="match status" value="1"/>
</dbReference>